<dbReference type="Proteomes" id="UP001064048">
    <property type="component" value="Chromosome 6"/>
</dbReference>
<protein>
    <submittedName>
        <fullName evidence="1">Uncharacterized protein</fullName>
    </submittedName>
</protein>
<proteinExistence type="predicted"/>
<accession>A0ACC0KJJ1</accession>
<sequence>MQEQESINFETIRNTWRRLSGERIDSVLVSMSGDSHDQPHKKEEVDLLVVPDRKIPSGTLAATTALATTAADVPSENVAATAVDDKHQLIGQDTEVSKEAAGDSKDDDNSDEDQDYLNNDGTVRKNLPDTLSEKDTFGDKVDSVYLRPPPAHKAHSSASRTEEEESCGMKCLYFTLQCCDCVIICKLLIIGGGTGGCSVAWRFSRKLKDNEICVIDPAEFHYYQPLFTMVAAGIKPFEQSRRPLASVLPPTVCLLKDYAQEFDPCNSVVRMKSGDRIPGLKPALDDPCSPVSTIYAPEYCAKTWSAISRMKGGHALFTFPGAGAKCSGASQKIMYLADDYYRKKKARDLVNITYNTGSEAIFGVPKYAAALNRIASKRNIAVNCCCELAEVTSHHAVFNDPSGVPIVLPFNLLHVTPPMSPPPCLACSPLAEAGYLDVDPFTLRHKQFHNVYGLGDCTNTPNSKTAAAAARQSYVLEQNLTQSMAGREPTHKYDGYGACALLTSYRTGILAEFLYDKRPCETFPFDQSKERKLFYYMNRDHFPRLYWNKAIKGKWDGPGKLRRFINPLGKKK</sequence>
<keyword evidence="2" id="KW-1185">Reference proteome</keyword>
<evidence type="ECO:0000313" key="2">
    <source>
        <dbReference type="Proteomes" id="UP001064048"/>
    </source>
</evidence>
<organism evidence="1 2">
    <name type="scientific">Choristoneura fumiferana</name>
    <name type="common">Spruce budworm moth</name>
    <name type="synonym">Archips fumiferana</name>
    <dbReference type="NCBI Taxonomy" id="7141"/>
    <lineage>
        <taxon>Eukaryota</taxon>
        <taxon>Metazoa</taxon>
        <taxon>Ecdysozoa</taxon>
        <taxon>Arthropoda</taxon>
        <taxon>Hexapoda</taxon>
        <taxon>Insecta</taxon>
        <taxon>Pterygota</taxon>
        <taxon>Neoptera</taxon>
        <taxon>Endopterygota</taxon>
        <taxon>Lepidoptera</taxon>
        <taxon>Glossata</taxon>
        <taxon>Ditrysia</taxon>
        <taxon>Tortricoidea</taxon>
        <taxon>Tortricidae</taxon>
        <taxon>Tortricinae</taxon>
        <taxon>Choristoneura</taxon>
    </lineage>
</organism>
<comment type="caution">
    <text evidence="1">The sequence shown here is derived from an EMBL/GenBank/DDBJ whole genome shotgun (WGS) entry which is preliminary data.</text>
</comment>
<evidence type="ECO:0000313" key="1">
    <source>
        <dbReference type="EMBL" id="KAI8436277.1"/>
    </source>
</evidence>
<dbReference type="EMBL" id="CM046106">
    <property type="protein sequence ID" value="KAI8436277.1"/>
    <property type="molecule type" value="Genomic_DNA"/>
</dbReference>
<gene>
    <name evidence="1" type="ORF">MSG28_004322</name>
</gene>
<reference evidence="1 2" key="1">
    <citation type="journal article" date="2022" name="Genome Biol. Evol.">
        <title>The Spruce Budworm Genome: Reconstructing the Evolutionary History of Antifreeze Proteins.</title>
        <authorList>
            <person name="Beliveau C."/>
            <person name="Gagne P."/>
            <person name="Picq S."/>
            <person name="Vernygora O."/>
            <person name="Keeling C.I."/>
            <person name="Pinkney K."/>
            <person name="Doucet D."/>
            <person name="Wen F."/>
            <person name="Johnston J.S."/>
            <person name="Maaroufi H."/>
            <person name="Boyle B."/>
            <person name="Laroche J."/>
            <person name="Dewar K."/>
            <person name="Juretic N."/>
            <person name="Blackburn G."/>
            <person name="Nisole A."/>
            <person name="Brunet B."/>
            <person name="Brandao M."/>
            <person name="Lumley L."/>
            <person name="Duan J."/>
            <person name="Quan G."/>
            <person name="Lucarotti C.J."/>
            <person name="Roe A.D."/>
            <person name="Sperling F.A.H."/>
            <person name="Levesque R.C."/>
            <person name="Cusson M."/>
        </authorList>
    </citation>
    <scope>NUCLEOTIDE SEQUENCE [LARGE SCALE GENOMIC DNA]</scope>
    <source>
        <strain evidence="1">Glfc:IPQL:Cfum</strain>
    </source>
</reference>
<name>A0ACC0KJJ1_CHOFU</name>